<dbReference type="AlphaFoldDB" id="A0A645EGJ3"/>
<keyword evidence="1" id="KW-0812">Transmembrane</keyword>
<protein>
    <submittedName>
        <fullName evidence="2">Uncharacterized protein</fullName>
    </submittedName>
</protein>
<keyword evidence="1" id="KW-0472">Membrane</keyword>
<accession>A0A645EGJ3</accession>
<reference evidence="2" key="1">
    <citation type="submission" date="2019-08" db="EMBL/GenBank/DDBJ databases">
        <authorList>
            <person name="Kucharzyk K."/>
            <person name="Murdoch R.W."/>
            <person name="Higgins S."/>
            <person name="Loffler F."/>
        </authorList>
    </citation>
    <scope>NUCLEOTIDE SEQUENCE</scope>
</reference>
<organism evidence="2">
    <name type="scientific">bioreactor metagenome</name>
    <dbReference type="NCBI Taxonomy" id="1076179"/>
    <lineage>
        <taxon>unclassified sequences</taxon>
        <taxon>metagenomes</taxon>
        <taxon>ecological metagenomes</taxon>
    </lineage>
</organism>
<sequence length="162" mass="19097">MQASRNLVRSLVKLSPGVKYGKHDFQRRFFFLFVVIHRNSASIIGNSNGVIFVDGHVYFITISGKCFVNGIVNHLVNKVMKSFFAYVSDIHSRAFANRFQPFKYLNVLRGIITACRFFFFFCHFYPLNISLRIYNLSLSVFWLKNRTNIRKIRRLANRFSFF</sequence>
<feature type="transmembrane region" description="Helical" evidence="1">
    <location>
        <begin position="102"/>
        <end position="119"/>
    </location>
</feature>
<evidence type="ECO:0000313" key="2">
    <source>
        <dbReference type="EMBL" id="MPN01128.1"/>
    </source>
</evidence>
<keyword evidence="1" id="KW-1133">Transmembrane helix</keyword>
<comment type="caution">
    <text evidence="2">The sequence shown here is derived from an EMBL/GenBank/DDBJ whole genome shotgun (WGS) entry which is preliminary data.</text>
</comment>
<gene>
    <name evidence="2" type="ORF">SDC9_148331</name>
</gene>
<proteinExistence type="predicted"/>
<evidence type="ECO:0000256" key="1">
    <source>
        <dbReference type="SAM" id="Phobius"/>
    </source>
</evidence>
<name>A0A645EGJ3_9ZZZZ</name>
<dbReference type="EMBL" id="VSSQ01047152">
    <property type="protein sequence ID" value="MPN01128.1"/>
    <property type="molecule type" value="Genomic_DNA"/>
</dbReference>